<comment type="caution">
    <text evidence="5">The sequence shown here is derived from an EMBL/GenBank/DDBJ whole genome shotgun (WGS) entry which is preliminary data.</text>
</comment>
<dbReference type="OrthoDB" id="9805730at2"/>
<dbReference type="Pfam" id="PF12833">
    <property type="entry name" value="HTH_18"/>
    <property type="match status" value="1"/>
</dbReference>
<organism evidence="5 6">
    <name type="scientific">Mesorhizobium wenxiniae</name>
    <dbReference type="NCBI Taxonomy" id="2014805"/>
    <lineage>
        <taxon>Bacteria</taxon>
        <taxon>Pseudomonadati</taxon>
        <taxon>Pseudomonadota</taxon>
        <taxon>Alphaproteobacteria</taxon>
        <taxon>Hyphomicrobiales</taxon>
        <taxon>Phyllobacteriaceae</taxon>
        <taxon>Mesorhizobium</taxon>
    </lineage>
</organism>
<dbReference type="AlphaFoldDB" id="A0A271KAN8"/>
<protein>
    <recommendedName>
        <fullName evidence="4">HTH araC/xylS-type domain-containing protein</fullName>
    </recommendedName>
</protein>
<dbReference type="InterPro" id="IPR009057">
    <property type="entry name" value="Homeodomain-like_sf"/>
</dbReference>
<dbReference type="PANTHER" id="PTHR47894:SF1">
    <property type="entry name" value="HTH-TYPE TRANSCRIPTIONAL REGULATOR VQSM"/>
    <property type="match status" value="1"/>
</dbReference>
<evidence type="ECO:0000259" key="4">
    <source>
        <dbReference type="PROSITE" id="PS01124"/>
    </source>
</evidence>
<sequence>MTTAVLKLPTIPMRVCKPVLAHMRDHGVAIPARDARTGFDLSKFQVDGKRVFLCECIALMEFAAREISEPAFGLNLGRTYSIYDLEIIGYMMLNSKDVGDALRTFVRYFKLRADGCRFDLIRGTEGTAELTYTVIAPGVAECRQDVELALAWGMQIIRTLSSRTWRPISVQFTHTPLAAIEDYREVFQSPVHFEQGSSSILFDSRVLEHPVANADPQLLGILRDQAESLISRDTYSADLASLVGAQIDQALLLGRAPRIDWIAKQLGMTTRTLQRRLDEQGLMLRDLVDAKRKAVSTDLLEKSDYGLADIAMILGYSEVSAFVRAFTRWTGMPPKAYRVHWREQALANA</sequence>
<gene>
    <name evidence="5" type="ORF">CIT31_27285</name>
</gene>
<accession>A0A271KAN8</accession>
<dbReference type="InterPro" id="IPR018060">
    <property type="entry name" value="HTH_AraC"/>
</dbReference>
<dbReference type="PROSITE" id="PS01124">
    <property type="entry name" value="HTH_ARAC_FAMILY_2"/>
    <property type="match status" value="1"/>
</dbReference>
<keyword evidence="6" id="KW-1185">Reference proteome</keyword>
<keyword evidence="1" id="KW-0805">Transcription regulation</keyword>
<evidence type="ECO:0000313" key="6">
    <source>
        <dbReference type="Proteomes" id="UP000215931"/>
    </source>
</evidence>
<name>A0A271KAN8_9HYPH</name>
<keyword evidence="2" id="KW-0238">DNA-binding</keyword>
<keyword evidence="3" id="KW-0804">Transcription</keyword>
<evidence type="ECO:0000256" key="2">
    <source>
        <dbReference type="ARBA" id="ARBA00023125"/>
    </source>
</evidence>
<dbReference type="GO" id="GO:0003700">
    <property type="term" value="F:DNA-binding transcription factor activity"/>
    <property type="evidence" value="ECO:0007669"/>
    <property type="project" value="InterPro"/>
</dbReference>
<dbReference type="GO" id="GO:0005829">
    <property type="term" value="C:cytosol"/>
    <property type="evidence" value="ECO:0007669"/>
    <property type="project" value="TreeGrafter"/>
</dbReference>
<dbReference type="RefSeq" id="WP_095521171.1">
    <property type="nucleotide sequence ID" value="NZ_NPKH01000035.1"/>
</dbReference>
<evidence type="ECO:0000256" key="1">
    <source>
        <dbReference type="ARBA" id="ARBA00023015"/>
    </source>
</evidence>
<dbReference type="EMBL" id="NPKH01000035">
    <property type="protein sequence ID" value="PAP92247.1"/>
    <property type="molecule type" value="Genomic_DNA"/>
</dbReference>
<dbReference type="GO" id="GO:0000976">
    <property type="term" value="F:transcription cis-regulatory region binding"/>
    <property type="evidence" value="ECO:0007669"/>
    <property type="project" value="TreeGrafter"/>
</dbReference>
<dbReference type="PRINTS" id="PR00032">
    <property type="entry name" value="HTHARAC"/>
</dbReference>
<feature type="domain" description="HTH araC/xylS-type" evidence="4">
    <location>
        <begin position="237"/>
        <end position="340"/>
    </location>
</feature>
<reference evidence="5 6" key="1">
    <citation type="submission" date="2017-08" db="EMBL/GenBank/DDBJ databases">
        <title>Mesorhizobium wenxinae sp. nov., a novel rhizobial species isolated from root nodules of chickpea (Cicer arietinum L.).</title>
        <authorList>
            <person name="Zhang J."/>
        </authorList>
    </citation>
    <scope>NUCLEOTIDE SEQUENCE [LARGE SCALE GENOMIC DNA]</scope>
    <source>
        <strain evidence="6">WYCCWR 10019</strain>
    </source>
</reference>
<dbReference type="Proteomes" id="UP000215931">
    <property type="component" value="Unassembled WGS sequence"/>
</dbReference>
<dbReference type="Pfam" id="PF12625">
    <property type="entry name" value="Arabinose_bd"/>
    <property type="match status" value="1"/>
</dbReference>
<dbReference type="SUPFAM" id="SSF46689">
    <property type="entry name" value="Homeodomain-like"/>
    <property type="match status" value="1"/>
</dbReference>
<dbReference type="InterPro" id="IPR020449">
    <property type="entry name" value="Tscrpt_reg_AraC-type_HTH"/>
</dbReference>
<dbReference type="PANTHER" id="PTHR47894">
    <property type="entry name" value="HTH-TYPE TRANSCRIPTIONAL REGULATOR GADX"/>
    <property type="match status" value="1"/>
</dbReference>
<evidence type="ECO:0000256" key="3">
    <source>
        <dbReference type="ARBA" id="ARBA00023163"/>
    </source>
</evidence>
<evidence type="ECO:0000313" key="5">
    <source>
        <dbReference type="EMBL" id="PAP92247.1"/>
    </source>
</evidence>
<dbReference type="InterPro" id="IPR032687">
    <property type="entry name" value="AraC-type_N"/>
</dbReference>
<dbReference type="SMART" id="SM00342">
    <property type="entry name" value="HTH_ARAC"/>
    <property type="match status" value="1"/>
</dbReference>
<proteinExistence type="predicted"/>
<dbReference type="Gene3D" id="1.10.10.60">
    <property type="entry name" value="Homeodomain-like"/>
    <property type="match status" value="1"/>
</dbReference>